<keyword evidence="2 6" id="KW-0808">Transferase</keyword>
<evidence type="ECO:0000256" key="3">
    <source>
        <dbReference type="ARBA" id="ARBA00022755"/>
    </source>
</evidence>
<comment type="caution">
    <text evidence="6">Lacks conserved residue(s) required for the propagation of feature annotation.</text>
</comment>
<dbReference type="UniPathway" id="UPA00074">
    <property type="reaction ID" value="UER00126"/>
</dbReference>
<comment type="function">
    <text evidence="6">Catalyzes the transfer of a formyl group from 10-formyltetrahydrofolate to 5-phospho-ribosyl-glycinamide (GAR), producing 5-phospho-ribosyl-N-formylglycinamide (FGAR) and tetrahydrofolate.</text>
</comment>
<feature type="domain" description="Formyl transferase N-terminal" evidence="8">
    <location>
        <begin position="15"/>
        <end position="193"/>
    </location>
</feature>
<evidence type="ECO:0000313" key="9">
    <source>
        <dbReference type="EMBL" id="OYN87919.1"/>
    </source>
</evidence>
<dbReference type="GO" id="GO:0004644">
    <property type="term" value="F:phosphoribosylglycinamide formyltransferase activity"/>
    <property type="evidence" value="ECO:0007669"/>
    <property type="project" value="UniProtKB-UniRule"/>
</dbReference>
<dbReference type="EMBL" id="NMVJ01000001">
    <property type="protein sequence ID" value="OYN92223.1"/>
    <property type="molecule type" value="Genomic_DNA"/>
</dbReference>
<reference evidence="11 12" key="1">
    <citation type="submission" date="2017-07" db="EMBL/GenBank/DDBJ databases">
        <title>Draft whole genome sequences of clinical Proprionibacteriaceae strains.</title>
        <authorList>
            <person name="Bernier A.-M."/>
            <person name="Bernard K."/>
            <person name="Domingo M.-C."/>
        </authorList>
    </citation>
    <scope>NUCLEOTIDE SEQUENCE [LARGE SCALE GENOMIC DNA]</scope>
    <source>
        <strain evidence="10 11">NML 150081</strain>
        <strain evidence="9 12">NML 160184</strain>
    </source>
</reference>
<feature type="binding site" evidence="6">
    <location>
        <begin position="102"/>
        <end position="105"/>
    </location>
    <ligand>
        <name>(6R)-10-formyltetrahydrofolate</name>
        <dbReference type="ChEBI" id="CHEBI:195366"/>
    </ligand>
</feature>
<accession>A0A255E8N6</accession>
<feature type="active site" description="Proton donor" evidence="6">
    <location>
        <position position="121"/>
    </location>
</feature>
<proteinExistence type="inferred from homology"/>
<comment type="pathway">
    <text evidence="1 6">Purine metabolism; IMP biosynthesis via de novo pathway; N(2)-formyl-N(1)-(5-phospho-D-ribosyl)glycinamide from N(1)-(5-phospho-D-ribosyl)glycinamide (10-formyl THF route): step 1/1.</text>
</comment>
<feature type="binding site" evidence="6">
    <location>
        <position position="119"/>
    </location>
    <ligand>
        <name>(6R)-10-formyltetrahydrofolate</name>
        <dbReference type="ChEBI" id="CHEBI:195366"/>
    </ligand>
</feature>
<evidence type="ECO:0000256" key="5">
    <source>
        <dbReference type="ARBA" id="ARBA00047664"/>
    </source>
</evidence>
<keyword evidence="3 6" id="KW-0658">Purine biosynthesis</keyword>
<dbReference type="Proteomes" id="UP000216533">
    <property type="component" value="Unassembled WGS sequence"/>
</dbReference>
<dbReference type="NCBIfam" id="TIGR00639">
    <property type="entry name" value="PurN"/>
    <property type="match status" value="1"/>
</dbReference>
<evidence type="ECO:0000313" key="10">
    <source>
        <dbReference type="EMBL" id="OYN92223.1"/>
    </source>
</evidence>
<dbReference type="PANTHER" id="PTHR43369:SF2">
    <property type="entry name" value="PHOSPHORIBOSYLGLYCINAMIDE FORMYLTRANSFERASE"/>
    <property type="match status" value="1"/>
</dbReference>
<organism evidence="9 12">
    <name type="scientific">Parenemella sanctibonifatiensis</name>
    <dbReference type="NCBI Taxonomy" id="2016505"/>
    <lineage>
        <taxon>Bacteria</taxon>
        <taxon>Bacillati</taxon>
        <taxon>Actinomycetota</taxon>
        <taxon>Actinomycetes</taxon>
        <taxon>Propionibacteriales</taxon>
        <taxon>Propionibacteriaceae</taxon>
        <taxon>Parenemella</taxon>
    </lineage>
</organism>
<feature type="binding site" evidence="6">
    <location>
        <position position="77"/>
    </location>
    <ligand>
        <name>(6R)-10-formyltetrahydrofolate</name>
        <dbReference type="ChEBI" id="CHEBI:195366"/>
    </ligand>
</feature>
<dbReference type="Pfam" id="PF00551">
    <property type="entry name" value="Formyl_trans_N"/>
    <property type="match status" value="1"/>
</dbReference>
<dbReference type="OrthoDB" id="9806170at2"/>
<evidence type="ECO:0000313" key="12">
    <source>
        <dbReference type="Proteomes" id="UP000216533"/>
    </source>
</evidence>
<dbReference type="InterPro" id="IPR036477">
    <property type="entry name" value="Formyl_transf_N_sf"/>
</dbReference>
<comment type="similarity">
    <text evidence="4 6">Belongs to the GART family.</text>
</comment>
<dbReference type="HAMAP" id="MF_01930">
    <property type="entry name" value="PurN"/>
    <property type="match status" value="1"/>
</dbReference>
<comment type="catalytic activity">
    <reaction evidence="5 6">
        <text>N(1)-(5-phospho-beta-D-ribosyl)glycinamide + (6R)-10-formyltetrahydrofolate = N(2)-formyl-N(1)-(5-phospho-beta-D-ribosyl)glycinamide + (6S)-5,6,7,8-tetrahydrofolate + H(+)</text>
        <dbReference type="Rhea" id="RHEA:15053"/>
        <dbReference type="ChEBI" id="CHEBI:15378"/>
        <dbReference type="ChEBI" id="CHEBI:57453"/>
        <dbReference type="ChEBI" id="CHEBI:143788"/>
        <dbReference type="ChEBI" id="CHEBI:147286"/>
        <dbReference type="ChEBI" id="CHEBI:195366"/>
        <dbReference type="EC" id="2.1.2.2"/>
    </reaction>
</comment>
<dbReference type="InterPro" id="IPR001555">
    <property type="entry name" value="GART_AS"/>
</dbReference>
<name>A0A255E8N6_9ACTN</name>
<dbReference type="PROSITE" id="PS00373">
    <property type="entry name" value="GART"/>
    <property type="match status" value="1"/>
</dbReference>
<dbReference type="AlphaFoldDB" id="A0A255E8N6"/>
<keyword evidence="11" id="KW-1185">Reference proteome</keyword>
<dbReference type="EC" id="2.1.2.2" evidence="6"/>
<dbReference type="EMBL" id="NMVI01000015">
    <property type="protein sequence ID" value="OYN87919.1"/>
    <property type="molecule type" value="Genomic_DNA"/>
</dbReference>
<dbReference type="PANTHER" id="PTHR43369">
    <property type="entry name" value="PHOSPHORIBOSYLGLYCINAMIDE FORMYLTRANSFERASE"/>
    <property type="match status" value="1"/>
</dbReference>
<feature type="region of interest" description="Disordered" evidence="7">
    <location>
        <begin position="204"/>
        <end position="225"/>
    </location>
</feature>
<dbReference type="InterPro" id="IPR004607">
    <property type="entry name" value="GART"/>
</dbReference>
<evidence type="ECO:0000256" key="1">
    <source>
        <dbReference type="ARBA" id="ARBA00005054"/>
    </source>
</evidence>
<dbReference type="GO" id="GO:0006189">
    <property type="term" value="P:'de novo' IMP biosynthetic process"/>
    <property type="evidence" value="ECO:0007669"/>
    <property type="project" value="UniProtKB-UniRule"/>
</dbReference>
<dbReference type="RefSeq" id="WP_094450584.1">
    <property type="nucleotide sequence ID" value="NZ_NMVI01000015.1"/>
</dbReference>
<evidence type="ECO:0000313" key="11">
    <source>
        <dbReference type="Proteomes" id="UP000216300"/>
    </source>
</evidence>
<evidence type="ECO:0000259" key="8">
    <source>
        <dbReference type="Pfam" id="PF00551"/>
    </source>
</evidence>
<feature type="compositionally biased region" description="Low complexity" evidence="7">
    <location>
        <begin position="207"/>
        <end position="225"/>
    </location>
</feature>
<accession>A0A255EVQ9</accession>
<sequence>MSATTEPPASGSSPRIVVLASGSGSLAQALIAACSTGEVPAHVVAVVSDRAEAGVHEHARAAGVPSQTVVLERGADRAAWDARLRDAVAAHNPDLVVSAGFMRLVGAAFLAEFGGRMINTHPSLLPSFPGVHGPRDALAAGVRVAGTSVFWVDAGLDTGAIIAQEAVRVLPTDTVDSLHERIKQVERPLLVQVCAEIAAGVPHDHLTPGLRPATTPTPTTEGEPR</sequence>
<comment type="caution">
    <text evidence="9">The sequence shown here is derived from an EMBL/GenBank/DDBJ whole genome shotgun (WGS) entry which is preliminary data.</text>
</comment>
<dbReference type="Proteomes" id="UP000216300">
    <property type="component" value="Unassembled WGS sequence"/>
</dbReference>
<protein>
    <recommendedName>
        <fullName evidence="6">Phosphoribosylglycinamide formyltransferase</fullName>
        <ecNumber evidence="6">2.1.2.2</ecNumber>
    </recommendedName>
    <alternativeName>
        <fullName evidence="6">5'-phosphoribosylglycinamide transformylase</fullName>
    </alternativeName>
    <alternativeName>
        <fullName evidence="6">GAR transformylase</fullName>
        <shortName evidence="6">GART</shortName>
    </alternativeName>
</protein>
<dbReference type="Gene3D" id="3.40.50.170">
    <property type="entry name" value="Formyl transferase, N-terminal domain"/>
    <property type="match status" value="1"/>
</dbReference>
<dbReference type="InterPro" id="IPR002376">
    <property type="entry name" value="Formyl_transf_N"/>
</dbReference>
<evidence type="ECO:0000256" key="6">
    <source>
        <dbReference type="HAMAP-Rule" id="MF_01930"/>
    </source>
</evidence>
<evidence type="ECO:0000256" key="7">
    <source>
        <dbReference type="SAM" id="MobiDB-lite"/>
    </source>
</evidence>
<gene>
    <name evidence="6" type="primary">purN</name>
    <name evidence="10" type="ORF">CGZ91_01555</name>
    <name evidence="9" type="ORF">CGZ92_06580</name>
</gene>
<dbReference type="CDD" id="cd08645">
    <property type="entry name" value="FMT_core_GART"/>
    <property type="match status" value="1"/>
</dbReference>
<evidence type="ECO:0000256" key="4">
    <source>
        <dbReference type="ARBA" id="ARBA00038440"/>
    </source>
</evidence>
<dbReference type="GO" id="GO:0005829">
    <property type="term" value="C:cytosol"/>
    <property type="evidence" value="ECO:0007669"/>
    <property type="project" value="TreeGrafter"/>
</dbReference>
<evidence type="ECO:0000256" key="2">
    <source>
        <dbReference type="ARBA" id="ARBA00022679"/>
    </source>
</evidence>
<feature type="site" description="Raises pKa of active site His" evidence="6">
    <location>
        <position position="157"/>
    </location>
</feature>
<dbReference type="SUPFAM" id="SSF53328">
    <property type="entry name" value="Formyltransferase"/>
    <property type="match status" value="1"/>
</dbReference>